<gene>
    <name evidence="5" type="ORF">MNBD_NITROSPINAE02-2209</name>
</gene>
<dbReference type="Gene3D" id="3.40.1080.20">
    <property type="entry name" value="Acetyl-CoA hydrolase/transferase C-terminal domain"/>
    <property type="match status" value="1"/>
</dbReference>
<feature type="domain" description="Acetyl-CoA hydrolase/transferase C-terminal" evidence="4">
    <location>
        <begin position="270"/>
        <end position="422"/>
    </location>
</feature>
<evidence type="ECO:0000259" key="3">
    <source>
        <dbReference type="Pfam" id="PF02550"/>
    </source>
</evidence>
<dbReference type="Gene3D" id="3.40.1080.10">
    <property type="entry name" value="Glutaconate Coenzyme A-transferase"/>
    <property type="match status" value="1"/>
</dbReference>
<dbReference type="Pfam" id="PF02550">
    <property type="entry name" value="AcetylCoA_hydro"/>
    <property type="match status" value="1"/>
</dbReference>
<accession>A0A3B1C0A3</accession>
<proteinExistence type="inferred from homology"/>
<dbReference type="EMBL" id="UOGE01000092">
    <property type="protein sequence ID" value="VAX23996.1"/>
    <property type="molecule type" value="Genomic_DNA"/>
</dbReference>
<dbReference type="InterPro" id="IPR038460">
    <property type="entry name" value="AcetylCoA_hyd_C_sf"/>
</dbReference>
<feature type="domain" description="Acetyl-CoA hydrolase/transferase N-terminal" evidence="3">
    <location>
        <begin position="14"/>
        <end position="177"/>
    </location>
</feature>
<evidence type="ECO:0000259" key="4">
    <source>
        <dbReference type="Pfam" id="PF13336"/>
    </source>
</evidence>
<evidence type="ECO:0000313" key="5">
    <source>
        <dbReference type="EMBL" id="VAX23996.1"/>
    </source>
</evidence>
<evidence type="ECO:0000256" key="2">
    <source>
        <dbReference type="ARBA" id="ARBA00022679"/>
    </source>
</evidence>
<dbReference type="InterPro" id="IPR003702">
    <property type="entry name" value="ActCoA_hydro_N"/>
</dbReference>
<dbReference type="InterPro" id="IPR026888">
    <property type="entry name" value="AcetylCoA_hyd_C"/>
</dbReference>
<dbReference type="PANTHER" id="PTHR21432">
    <property type="entry name" value="ACETYL-COA HYDROLASE-RELATED"/>
    <property type="match status" value="1"/>
</dbReference>
<sequence>MSPGSNISWVTAKEAAMVIKPGSSVFIHSVAAAPMTLIKAMVDRAPDLSDVEIIHLHTEGEAPYASPEFSSVFHTKSLFVGANIRSAVAEGEADYIPVFLSEVPALFRKGILPLDVAMVQVSPPDKHGFCSLGVSVDASRAAVDVARHVIAEINPRMPRTHGDGLIRIDQFDSVVKIDMPLPQRIPPELTDLEKAIGHNCATLIEDGATLQTGIGAIPDAVLAQLHGHKDIGIHTEMFSDGVIDLVEKGVINGRKKKMQPGKIVSGFVIGSQRLYDFIDDNPLVVLLDITYVNDTAVIRRNPRVTAINSAIEVDLTGQVCADTIGPRQYSGVGGQMDFIRGASLSEGGKPIIALPSVTRGGESRIVSYLKKGADVVTTRAHVHHVVTEHGIANLYGKTLRERARALIEIASPNHQQALEKEAFKRFKTLGD</sequence>
<protein>
    <submittedName>
        <fullName evidence="5">4-hydroxybutyrate coenzyme A transferase</fullName>
    </submittedName>
</protein>
<dbReference type="GO" id="GO:0006083">
    <property type="term" value="P:acetate metabolic process"/>
    <property type="evidence" value="ECO:0007669"/>
    <property type="project" value="InterPro"/>
</dbReference>
<organism evidence="5">
    <name type="scientific">hydrothermal vent metagenome</name>
    <dbReference type="NCBI Taxonomy" id="652676"/>
    <lineage>
        <taxon>unclassified sequences</taxon>
        <taxon>metagenomes</taxon>
        <taxon>ecological metagenomes</taxon>
    </lineage>
</organism>
<reference evidence="5" key="1">
    <citation type="submission" date="2018-06" db="EMBL/GenBank/DDBJ databases">
        <authorList>
            <person name="Zhirakovskaya E."/>
        </authorList>
    </citation>
    <scope>NUCLEOTIDE SEQUENCE</scope>
</reference>
<dbReference type="Pfam" id="PF13336">
    <property type="entry name" value="AcetylCoA_hyd_C"/>
    <property type="match status" value="1"/>
</dbReference>
<dbReference type="InterPro" id="IPR037171">
    <property type="entry name" value="NagB/RpiA_transferase-like"/>
</dbReference>
<keyword evidence="2 5" id="KW-0808">Transferase</keyword>
<dbReference type="Gene3D" id="3.30.750.70">
    <property type="entry name" value="4-hydroxybutyrate coenzyme like domains"/>
    <property type="match status" value="1"/>
</dbReference>
<dbReference type="PANTHER" id="PTHR21432:SF20">
    <property type="entry name" value="ACETYL-COA HYDROLASE"/>
    <property type="match status" value="1"/>
</dbReference>
<dbReference type="InterPro" id="IPR046433">
    <property type="entry name" value="ActCoA_hydro"/>
</dbReference>
<dbReference type="GO" id="GO:0008775">
    <property type="term" value="F:acetate CoA-transferase activity"/>
    <property type="evidence" value="ECO:0007669"/>
    <property type="project" value="InterPro"/>
</dbReference>
<dbReference type="SUPFAM" id="SSF100950">
    <property type="entry name" value="NagB/RpiA/CoA transferase-like"/>
    <property type="match status" value="2"/>
</dbReference>
<evidence type="ECO:0000256" key="1">
    <source>
        <dbReference type="ARBA" id="ARBA00009632"/>
    </source>
</evidence>
<name>A0A3B1C0A3_9ZZZZ</name>
<dbReference type="AlphaFoldDB" id="A0A3B1C0A3"/>
<comment type="similarity">
    <text evidence="1">Belongs to the acetyl-CoA hydrolase/transferase family.</text>
</comment>